<evidence type="ECO:0000313" key="5">
    <source>
        <dbReference type="Proteomes" id="UP000515254"/>
    </source>
</evidence>
<keyword evidence="5" id="KW-1185">Reference proteome</keyword>
<dbReference type="PANTHER" id="PTHR30461">
    <property type="entry name" value="DNA-INVERTASE FROM LAMBDOID PROPHAGE"/>
    <property type="match status" value="1"/>
</dbReference>
<dbReference type="PANTHER" id="PTHR30461:SF2">
    <property type="entry name" value="SERINE RECOMBINASE PINE-RELATED"/>
    <property type="match status" value="1"/>
</dbReference>
<dbReference type="SUPFAM" id="SSF53041">
    <property type="entry name" value="Resolvase-like"/>
    <property type="match status" value="1"/>
</dbReference>
<dbReference type="Gene3D" id="3.40.50.1390">
    <property type="entry name" value="Resolvase, N-terminal catalytic domain"/>
    <property type="match status" value="1"/>
</dbReference>
<dbReference type="PROSITE" id="PS51736">
    <property type="entry name" value="RECOMBINASES_3"/>
    <property type="match status" value="1"/>
</dbReference>
<evidence type="ECO:0000259" key="3">
    <source>
        <dbReference type="PROSITE" id="PS51736"/>
    </source>
</evidence>
<keyword evidence="2" id="KW-0233">DNA recombination</keyword>
<dbReference type="RefSeq" id="WP_179545174.1">
    <property type="nucleotide sequence ID" value="NZ_CP060009.1"/>
</dbReference>
<evidence type="ECO:0000256" key="2">
    <source>
        <dbReference type="ARBA" id="ARBA00023172"/>
    </source>
</evidence>
<reference evidence="4 5" key="1">
    <citation type="journal article" date="2020" name="Microbiol. Resour. Announc.">
        <title>Complete genome sequences of four natural Pseudomonas isolates that catabolize a wide range of aromatic compounds relevant to lignin valorization.</title>
        <authorList>
            <person name="Hatmaker E.A."/>
            <person name="Presley G."/>
            <person name="Cannon O."/>
            <person name="Guss A.M."/>
            <person name="Elkins J.G."/>
        </authorList>
    </citation>
    <scope>NUCLEOTIDE SEQUENCE [LARGE SCALE GENOMIC DNA]</scope>
    <source>
        <strain evidence="4 5">B10D7D</strain>
    </source>
</reference>
<dbReference type="InterPro" id="IPR006119">
    <property type="entry name" value="Resolv_N"/>
</dbReference>
<dbReference type="EMBL" id="CP060009">
    <property type="protein sequence ID" value="QNG99676.1"/>
    <property type="molecule type" value="Genomic_DNA"/>
</dbReference>
<keyword evidence="1" id="KW-0238">DNA-binding</keyword>
<dbReference type="CDD" id="cd00338">
    <property type="entry name" value="Ser_Recombinase"/>
    <property type="match status" value="1"/>
</dbReference>
<name>A0ABX6SF10_9PSED</name>
<sequence length="243" mass="25774">MTATLNSATNIIAYYRVSTAGQGESGLGLDAQREYVRIAAESNGWTIVAEFEDTASGTIPPTERIHCKAALAACKEHSATLVVAKLDRLSRDVEVIAGMVKRVPFKVATMPHADSLQLHLYAAMAQQERDFIAQRTKAALASLKARAEAGDKDAQAKVARRDAGRAIAHSKGTGAAIAAAQTLADVNAETLRDAIQSGMFAGVTTLLGMAQYLNTKGVRTARGGEFAAMTVKRTIDRLGLTFP</sequence>
<dbReference type="Pfam" id="PF00239">
    <property type="entry name" value="Resolvase"/>
    <property type="match status" value="1"/>
</dbReference>
<dbReference type="InterPro" id="IPR036162">
    <property type="entry name" value="Resolvase-like_N_sf"/>
</dbReference>
<accession>A0ABX6SF10</accession>
<feature type="domain" description="Resolvase/invertase-type recombinase catalytic" evidence="3">
    <location>
        <begin position="10"/>
        <end position="147"/>
    </location>
</feature>
<proteinExistence type="predicted"/>
<evidence type="ECO:0000313" key="4">
    <source>
        <dbReference type="EMBL" id="QNG99676.1"/>
    </source>
</evidence>
<dbReference type="InterPro" id="IPR050639">
    <property type="entry name" value="SSR_resolvase"/>
</dbReference>
<dbReference type="Proteomes" id="UP000515254">
    <property type="component" value="Chromosome"/>
</dbReference>
<organism evidence="4 5">
    <name type="scientific">Pseudomonas sediminis</name>
    <dbReference type="NCBI Taxonomy" id="1691904"/>
    <lineage>
        <taxon>Bacteria</taxon>
        <taxon>Pseudomonadati</taxon>
        <taxon>Pseudomonadota</taxon>
        <taxon>Gammaproteobacteria</taxon>
        <taxon>Pseudomonadales</taxon>
        <taxon>Pseudomonadaceae</taxon>
        <taxon>Pseudomonas</taxon>
    </lineage>
</organism>
<dbReference type="SMART" id="SM00857">
    <property type="entry name" value="Resolvase"/>
    <property type="match status" value="1"/>
</dbReference>
<evidence type="ECO:0000256" key="1">
    <source>
        <dbReference type="ARBA" id="ARBA00023125"/>
    </source>
</evidence>
<protein>
    <submittedName>
        <fullName evidence="4">Recombinase family protein</fullName>
    </submittedName>
</protein>
<gene>
    <name evidence="4" type="ORF">HNQ25_15360</name>
</gene>